<reference evidence="5 6" key="1">
    <citation type="submission" date="2017-06" db="EMBL/GenBank/DDBJ databases">
        <title>Genome sequencing of cyanobaciteial culture collection at National Institute for Environmental Studies (NIES).</title>
        <authorList>
            <person name="Hirose Y."/>
            <person name="Shimura Y."/>
            <person name="Fujisawa T."/>
            <person name="Nakamura Y."/>
            <person name="Kawachi M."/>
        </authorList>
    </citation>
    <scope>NUCLEOTIDE SEQUENCE [LARGE SCALE GENOMIC DNA]</scope>
    <source>
        <strain evidence="5 6">NIES-2135</strain>
    </source>
</reference>
<evidence type="ECO:0000256" key="4">
    <source>
        <dbReference type="SAM" id="MobiDB-lite"/>
    </source>
</evidence>
<dbReference type="EMBL" id="AP018203">
    <property type="protein sequence ID" value="BAY55237.1"/>
    <property type="molecule type" value="Genomic_DNA"/>
</dbReference>
<dbReference type="GO" id="GO:0006281">
    <property type="term" value="P:DNA repair"/>
    <property type="evidence" value="ECO:0007669"/>
    <property type="project" value="UniProtKB-KW"/>
</dbReference>
<feature type="region of interest" description="Disordered" evidence="4">
    <location>
        <begin position="157"/>
        <end position="185"/>
    </location>
</feature>
<dbReference type="Proteomes" id="UP000217895">
    <property type="component" value="Chromosome"/>
</dbReference>
<name>A0A1Z4JFG9_LEPBY</name>
<organism evidence="5 6">
    <name type="scientific">Leptolyngbya boryana NIES-2135</name>
    <dbReference type="NCBI Taxonomy" id="1973484"/>
    <lineage>
        <taxon>Bacteria</taxon>
        <taxon>Bacillati</taxon>
        <taxon>Cyanobacteriota</taxon>
        <taxon>Cyanophyceae</taxon>
        <taxon>Leptolyngbyales</taxon>
        <taxon>Leptolyngbyaceae</taxon>
        <taxon>Leptolyngbya group</taxon>
        <taxon>Leptolyngbya</taxon>
    </lineage>
</organism>
<keyword evidence="6" id="KW-1185">Reference proteome</keyword>
<dbReference type="AlphaFoldDB" id="A0A1Z4JFG9"/>
<dbReference type="InterPro" id="IPR041247">
    <property type="entry name" value="Rad52_fam"/>
</dbReference>
<accession>A0A1Z4JFG9</accession>
<evidence type="ECO:0000256" key="1">
    <source>
        <dbReference type="ARBA" id="ARBA00006638"/>
    </source>
</evidence>
<evidence type="ECO:0000313" key="5">
    <source>
        <dbReference type="EMBL" id="BAY55237.1"/>
    </source>
</evidence>
<sequence>MTIDLERFKEIQPKLKAWFPPEDHDERELPGTKAIWYFVKWQKIRDRLDEVCPDWEVEYSDPIVIEEEICIRCKITICGVSREAPGYAPLKLISNAGKNMARGSAGERATADAFKNSCELHGIARYLDEQADKDTKENFVRYMQKGGNGRAATHYRNNQQIANGSTPRTTPKPPPKPFGGTINGNTPKIITAAQRTRFYTIAKNNGWTDGAAKKLLSEHNFTSSTEITIAKYDELCKLLQDKSKAALYNSQAAPIHSAPEQNEWS</sequence>
<gene>
    <name evidence="5" type="ORF">NIES2135_20600</name>
</gene>
<proteinExistence type="inferred from homology"/>
<protein>
    <submittedName>
        <fullName evidence="5">Uncharacterized protein</fullName>
    </submittedName>
</protein>
<evidence type="ECO:0000313" key="6">
    <source>
        <dbReference type="Proteomes" id="UP000217895"/>
    </source>
</evidence>
<keyword evidence="3" id="KW-0234">DNA repair</keyword>
<dbReference type="Pfam" id="PF04098">
    <property type="entry name" value="Rad52_Rad22"/>
    <property type="match status" value="1"/>
</dbReference>
<keyword evidence="2" id="KW-0227">DNA damage</keyword>
<evidence type="ECO:0000256" key="2">
    <source>
        <dbReference type="ARBA" id="ARBA00022763"/>
    </source>
</evidence>
<comment type="similarity">
    <text evidence="1">Belongs to the RAD52 family.</text>
</comment>
<evidence type="ECO:0000256" key="3">
    <source>
        <dbReference type="ARBA" id="ARBA00023204"/>
    </source>
</evidence>